<dbReference type="GO" id="GO:0016887">
    <property type="term" value="F:ATP hydrolysis activity"/>
    <property type="evidence" value="ECO:0007669"/>
    <property type="project" value="InterPro"/>
</dbReference>
<keyword evidence="1" id="KW-0677">Repeat</keyword>
<dbReference type="GO" id="GO:0008233">
    <property type="term" value="F:peptidase activity"/>
    <property type="evidence" value="ECO:0007669"/>
    <property type="project" value="UniProtKB-KW"/>
</dbReference>
<reference evidence="7 8" key="1">
    <citation type="submission" date="2019-03" db="EMBL/GenBank/DDBJ databases">
        <title>Genomic Encyclopedia of Type Strains, Phase III (KMG-III): the genomes of soil and plant-associated and newly described type strains.</title>
        <authorList>
            <person name="Whitman W."/>
        </authorList>
    </citation>
    <scope>NUCLEOTIDE SEQUENCE [LARGE SCALE GENOMIC DNA]</scope>
    <source>
        <strain evidence="7 8">CECT 8283</strain>
    </source>
</reference>
<dbReference type="PRINTS" id="PR00300">
    <property type="entry name" value="CLPPROTEASEA"/>
</dbReference>
<dbReference type="RefSeq" id="WP_133534870.1">
    <property type="nucleotide sequence ID" value="NZ_SNYH01000001.1"/>
</dbReference>
<gene>
    <name evidence="7" type="ORF">DFQ07_0703</name>
</gene>
<dbReference type="InterPro" id="IPR050130">
    <property type="entry name" value="ClpA_ClpB"/>
</dbReference>
<dbReference type="Pfam" id="PF07724">
    <property type="entry name" value="AAA_2"/>
    <property type="match status" value="1"/>
</dbReference>
<feature type="domain" description="Clp ATPase C-terminal" evidence="6">
    <location>
        <begin position="720"/>
        <end position="810"/>
    </location>
</feature>
<keyword evidence="2" id="KW-0547">Nucleotide-binding</keyword>
<keyword evidence="7" id="KW-0378">Hydrolase</keyword>
<proteinExistence type="predicted"/>
<evidence type="ECO:0000256" key="1">
    <source>
        <dbReference type="ARBA" id="ARBA00022737"/>
    </source>
</evidence>
<keyword evidence="4" id="KW-0143">Chaperone</keyword>
<dbReference type="InterPro" id="IPR027417">
    <property type="entry name" value="P-loop_NTPase"/>
</dbReference>
<dbReference type="EMBL" id="SNYH01000001">
    <property type="protein sequence ID" value="TDQ30360.1"/>
    <property type="molecule type" value="Genomic_DNA"/>
</dbReference>
<dbReference type="FunFam" id="3.40.50.300:FF:000025">
    <property type="entry name" value="ATP-dependent Clp protease subunit"/>
    <property type="match status" value="1"/>
</dbReference>
<keyword evidence="7" id="KW-0645">Protease</keyword>
<evidence type="ECO:0000313" key="8">
    <source>
        <dbReference type="Proteomes" id="UP000295390"/>
    </source>
</evidence>
<dbReference type="GO" id="GO:0005524">
    <property type="term" value="F:ATP binding"/>
    <property type="evidence" value="ECO:0007669"/>
    <property type="project" value="UniProtKB-KW"/>
</dbReference>
<dbReference type="GO" id="GO:0006508">
    <property type="term" value="P:proteolysis"/>
    <property type="evidence" value="ECO:0007669"/>
    <property type="project" value="UniProtKB-KW"/>
</dbReference>
<dbReference type="Gene3D" id="1.10.1780.10">
    <property type="entry name" value="Clp, N-terminal domain"/>
    <property type="match status" value="1"/>
</dbReference>
<name>A0A4R6TMQ6_9FLAO</name>
<keyword evidence="3 7" id="KW-0067">ATP-binding</keyword>
<dbReference type="SUPFAM" id="SSF81923">
    <property type="entry name" value="Double Clp-N motif"/>
    <property type="match status" value="1"/>
</dbReference>
<organism evidence="7 8">
    <name type="scientific">Tenacibaculum caenipelagi</name>
    <dbReference type="NCBI Taxonomy" id="1325435"/>
    <lineage>
        <taxon>Bacteria</taxon>
        <taxon>Pseudomonadati</taxon>
        <taxon>Bacteroidota</taxon>
        <taxon>Flavobacteriia</taxon>
        <taxon>Flavobacteriales</taxon>
        <taxon>Flavobacteriaceae</taxon>
        <taxon>Tenacibaculum</taxon>
    </lineage>
</organism>
<sequence>MIERDYSSSTLSSIKRAKSIAYKENHSTYGVCHLITALINEPTGLEEVINGMGKDVNYILEWFEVMQEMYKSTPFKGTEDVRPDDEVVKVFEESERSKIKLGTDNIDALCVFAAVIRDGVVYSSQQIETLGITEQEVLKHYNANEPVFIESDFKGDVSTINSYIDNLQTEEVIQKGKLILGREKEVRLTLENFERSESKGVILVGDSGIGKTATINYFVRELSYSTDEYLKSHLVFKLNVPRLLASAGSENEANKKVSELFSKLESINVPSILVIDDLHVLLENSTGKANAIVNILNAQLSEGKINMIFTINADSYRKNLEKHSINSKLEVLKLEELGEVEMLKCLHKHKKRLEEHFSIKISDKAIEETIHLSKRYFKEKKLPYGAIDLIDKTVAAVKMSNATVTEEVDKIEKNFKEIKDSEKFNFSDLQLALNTIYRKVSVIQTSRVNKSFQLLPDNQNLEEEVAKIDGFLSALKELANDSIDTVSEMDIEAVVSEITGIPLGKIQTEEKERLLTIDEKLKERVKGQSNAIQTLSDAIIESRSGLSNPKQPIGSFFFLGPTGTGKTELTKSLAELLFDDENAMIRFDMSEFKEEHSAALLYGAPPGYVGYEEGGMLVTKIRQRPYSVVLFDEIEKAHSSVYDVFLQLMDEGVIHDKLGREGDFSNAIIIFTSNIGSQWIAEQITEGKTPTSNELIEVMAQYFRPEFLGRLTEVVPFAPINQKVAQDILALHFNKLKKQLEQQKQIELDISEDALMFLSKKGYSQKYGARPIAGVVRTYVKKAMSRMIVSEQVKKGDHVLLDHKNENLVWELL</sequence>
<dbReference type="Pfam" id="PF17871">
    <property type="entry name" value="AAA_lid_9"/>
    <property type="match status" value="1"/>
</dbReference>
<feature type="domain" description="AAA+ ATPase" evidence="5">
    <location>
        <begin position="197"/>
        <end position="335"/>
    </location>
</feature>
<dbReference type="AlphaFoldDB" id="A0A4R6TMQ6"/>
<dbReference type="GO" id="GO:0034605">
    <property type="term" value="P:cellular response to heat"/>
    <property type="evidence" value="ECO:0007669"/>
    <property type="project" value="TreeGrafter"/>
</dbReference>
<dbReference type="Gene3D" id="3.40.50.300">
    <property type="entry name" value="P-loop containing nucleotide triphosphate hydrolases"/>
    <property type="match status" value="2"/>
</dbReference>
<dbReference type="SUPFAM" id="SSF52540">
    <property type="entry name" value="P-loop containing nucleoside triphosphate hydrolases"/>
    <property type="match status" value="2"/>
</dbReference>
<dbReference type="InterPro" id="IPR036628">
    <property type="entry name" value="Clp_N_dom_sf"/>
</dbReference>
<dbReference type="CDD" id="cd00009">
    <property type="entry name" value="AAA"/>
    <property type="match status" value="1"/>
</dbReference>
<dbReference type="InterPro" id="IPR003593">
    <property type="entry name" value="AAA+_ATPase"/>
</dbReference>
<protein>
    <submittedName>
        <fullName evidence="7">ATP-dependent Clp protease ATP-binding subunit ClpA</fullName>
    </submittedName>
</protein>
<keyword evidence="8" id="KW-1185">Reference proteome</keyword>
<dbReference type="PANTHER" id="PTHR11638">
    <property type="entry name" value="ATP-DEPENDENT CLP PROTEASE"/>
    <property type="match status" value="1"/>
</dbReference>
<evidence type="ECO:0000256" key="4">
    <source>
        <dbReference type="ARBA" id="ARBA00023186"/>
    </source>
</evidence>
<dbReference type="Pfam" id="PF00004">
    <property type="entry name" value="AAA"/>
    <property type="match status" value="1"/>
</dbReference>
<dbReference type="InterPro" id="IPR001270">
    <property type="entry name" value="ClpA/B"/>
</dbReference>
<accession>A0A4R6TMQ6</accession>
<dbReference type="InterPro" id="IPR004176">
    <property type="entry name" value="Clp_R_N"/>
</dbReference>
<dbReference type="Proteomes" id="UP000295390">
    <property type="component" value="Unassembled WGS sequence"/>
</dbReference>
<dbReference type="PANTHER" id="PTHR11638:SF18">
    <property type="entry name" value="HEAT SHOCK PROTEIN 104"/>
    <property type="match status" value="1"/>
</dbReference>
<dbReference type="Pfam" id="PF02861">
    <property type="entry name" value="Clp_N"/>
    <property type="match status" value="1"/>
</dbReference>
<dbReference type="InterPro" id="IPR003959">
    <property type="entry name" value="ATPase_AAA_core"/>
</dbReference>
<dbReference type="Gene3D" id="1.10.8.60">
    <property type="match status" value="2"/>
</dbReference>
<evidence type="ECO:0000259" key="5">
    <source>
        <dbReference type="SMART" id="SM00382"/>
    </source>
</evidence>
<dbReference type="SMART" id="SM01086">
    <property type="entry name" value="ClpB_D2-small"/>
    <property type="match status" value="1"/>
</dbReference>
<dbReference type="OrthoDB" id="9803641at2"/>
<dbReference type="InterPro" id="IPR019489">
    <property type="entry name" value="Clp_ATPase_C"/>
</dbReference>
<evidence type="ECO:0000313" key="7">
    <source>
        <dbReference type="EMBL" id="TDQ30360.1"/>
    </source>
</evidence>
<evidence type="ECO:0000259" key="6">
    <source>
        <dbReference type="SMART" id="SM01086"/>
    </source>
</evidence>
<evidence type="ECO:0000256" key="2">
    <source>
        <dbReference type="ARBA" id="ARBA00022741"/>
    </source>
</evidence>
<evidence type="ECO:0000256" key="3">
    <source>
        <dbReference type="ARBA" id="ARBA00022840"/>
    </source>
</evidence>
<dbReference type="CDD" id="cd19499">
    <property type="entry name" value="RecA-like_ClpB_Hsp104-like"/>
    <property type="match status" value="1"/>
</dbReference>
<dbReference type="Pfam" id="PF10431">
    <property type="entry name" value="ClpB_D2-small"/>
    <property type="match status" value="1"/>
</dbReference>
<dbReference type="GO" id="GO:0005737">
    <property type="term" value="C:cytoplasm"/>
    <property type="evidence" value="ECO:0007669"/>
    <property type="project" value="TreeGrafter"/>
</dbReference>
<dbReference type="InterPro" id="IPR041546">
    <property type="entry name" value="ClpA/ClpB_AAA_lid"/>
</dbReference>
<dbReference type="SMART" id="SM00382">
    <property type="entry name" value="AAA"/>
    <property type="match status" value="2"/>
</dbReference>
<feature type="domain" description="AAA+ ATPase" evidence="5">
    <location>
        <begin position="552"/>
        <end position="721"/>
    </location>
</feature>
<comment type="caution">
    <text evidence="7">The sequence shown here is derived from an EMBL/GenBank/DDBJ whole genome shotgun (WGS) entry which is preliminary data.</text>
</comment>